<accession>A0A1W4XG43</accession>
<evidence type="ECO:0000256" key="10">
    <source>
        <dbReference type="ARBA" id="ARBA00023157"/>
    </source>
</evidence>
<feature type="compositionally biased region" description="Polar residues" evidence="13">
    <location>
        <begin position="24"/>
        <end position="41"/>
    </location>
</feature>
<dbReference type="AlphaFoldDB" id="A0A1W4XG43"/>
<dbReference type="InterPro" id="IPR039972">
    <property type="entry name" value="Sarcoglycan_gamma/delta/zeta"/>
</dbReference>
<feature type="compositionally biased region" description="Polar residues" evidence="13">
    <location>
        <begin position="1"/>
        <end position="17"/>
    </location>
</feature>
<keyword evidence="5" id="KW-0963">Cytoplasm</keyword>
<dbReference type="GO" id="GO:0042383">
    <property type="term" value="C:sarcolemma"/>
    <property type="evidence" value="ECO:0007669"/>
    <property type="project" value="UniProtKB-SubCell"/>
</dbReference>
<keyword evidence="4" id="KW-1003">Cell membrane</keyword>
<organism evidence="15 16">
    <name type="scientific">Agrilus planipennis</name>
    <name type="common">Emerald ash borer</name>
    <name type="synonym">Agrilus marcopoli</name>
    <dbReference type="NCBI Taxonomy" id="224129"/>
    <lineage>
        <taxon>Eukaryota</taxon>
        <taxon>Metazoa</taxon>
        <taxon>Ecdysozoa</taxon>
        <taxon>Arthropoda</taxon>
        <taxon>Hexapoda</taxon>
        <taxon>Insecta</taxon>
        <taxon>Pterygota</taxon>
        <taxon>Neoptera</taxon>
        <taxon>Endopterygota</taxon>
        <taxon>Coleoptera</taxon>
        <taxon>Polyphaga</taxon>
        <taxon>Elateriformia</taxon>
        <taxon>Buprestoidea</taxon>
        <taxon>Buprestidae</taxon>
        <taxon>Agrilinae</taxon>
        <taxon>Agrilus</taxon>
    </lineage>
</organism>
<evidence type="ECO:0000256" key="3">
    <source>
        <dbReference type="ARBA" id="ARBA00007574"/>
    </source>
</evidence>
<dbReference type="InParanoid" id="A0A1W4XG43"/>
<gene>
    <name evidence="16" type="primary">LOC108741431</name>
</gene>
<comment type="subcellular location">
    <subcellularLocation>
        <location evidence="2">Cell membrane</location>
        <location evidence="2">Sarcolemma</location>
        <topology evidence="2">Single-pass type II membrane protein</topology>
    </subcellularLocation>
    <subcellularLocation>
        <location evidence="1">Cytoplasm</location>
        <location evidence="1">Cytoskeleton</location>
    </subcellularLocation>
</comment>
<evidence type="ECO:0000313" key="15">
    <source>
        <dbReference type="Proteomes" id="UP000192223"/>
    </source>
</evidence>
<dbReference type="Pfam" id="PF04790">
    <property type="entry name" value="Sarcoglycan_1"/>
    <property type="match status" value="2"/>
</dbReference>
<proteinExistence type="inferred from homology"/>
<keyword evidence="11" id="KW-0325">Glycoprotein</keyword>
<evidence type="ECO:0000256" key="11">
    <source>
        <dbReference type="ARBA" id="ARBA00023180"/>
    </source>
</evidence>
<evidence type="ECO:0000256" key="6">
    <source>
        <dbReference type="ARBA" id="ARBA00022692"/>
    </source>
</evidence>
<keyword evidence="15" id="KW-1185">Reference proteome</keyword>
<protein>
    <submittedName>
        <fullName evidence="16">Delta-sarcoglycan-like</fullName>
    </submittedName>
</protein>
<dbReference type="KEGG" id="apln:108741431"/>
<evidence type="ECO:0000256" key="5">
    <source>
        <dbReference type="ARBA" id="ARBA00022490"/>
    </source>
</evidence>
<evidence type="ECO:0000256" key="4">
    <source>
        <dbReference type="ARBA" id="ARBA00022475"/>
    </source>
</evidence>
<evidence type="ECO:0000256" key="7">
    <source>
        <dbReference type="ARBA" id="ARBA00022968"/>
    </source>
</evidence>
<dbReference type="GO" id="GO:0005856">
    <property type="term" value="C:cytoskeleton"/>
    <property type="evidence" value="ECO:0007669"/>
    <property type="project" value="UniProtKB-SubCell"/>
</dbReference>
<evidence type="ECO:0000256" key="12">
    <source>
        <dbReference type="ARBA" id="ARBA00023212"/>
    </source>
</evidence>
<dbReference type="GO" id="GO:0016012">
    <property type="term" value="C:sarcoglycan complex"/>
    <property type="evidence" value="ECO:0007669"/>
    <property type="project" value="InterPro"/>
</dbReference>
<dbReference type="PANTHER" id="PTHR12939:SF10">
    <property type="entry name" value="EG:4F1.1 PROTEIN"/>
    <property type="match status" value="1"/>
</dbReference>
<dbReference type="PANTHER" id="PTHR12939">
    <property type="entry name" value="SARCOGLYCAN"/>
    <property type="match status" value="1"/>
</dbReference>
<sequence>MTTSNHRLPNNTTGTTTRLKKADSSTATCTTSGEIQQQPGNPGSCGMEEQCTNNFRIGIYGWRKRCLYVLILGLLIIVIINLALTLWVLKVMEFSSRNNGPNIVFRLESPTRSLGIRAPGGIKIESRAGEINGVSFRDIKLKSVAGEIRLESGSVKMQNLPTAIPSSRSTQSKSHEVYQLCVCSSGKLFLAHSHAICASAENDNVCR</sequence>
<keyword evidence="6 14" id="KW-0812">Transmembrane</keyword>
<evidence type="ECO:0000256" key="14">
    <source>
        <dbReference type="SAM" id="Phobius"/>
    </source>
</evidence>
<evidence type="ECO:0000256" key="1">
    <source>
        <dbReference type="ARBA" id="ARBA00004245"/>
    </source>
</evidence>
<keyword evidence="7" id="KW-0735">Signal-anchor</keyword>
<dbReference type="RefSeq" id="XP_018331747.1">
    <property type="nucleotide sequence ID" value="XM_018476245.1"/>
</dbReference>
<keyword evidence="9 14" id="KW-0472">Membrane</keyword>
<feature type="region of interest" description="Disordered" evidence="13">
    <location>
        <begin position="1"/>
        <end position="46"/>
    </location>
</feature>
<evidence type="ECO:0000256" key="9">
    <source>
        <dbReference type="ARBA" id="ARBA00023136"/>
    </source>
</evidence>
<dbReference type="Proteomes" id="UP000192223">
    <property type="component" value="Unplaced"/>
</dbReference>
<comment type="similarity">
    <text evidence="3">Belongs to the sarcoglycan beta/delta/gamma/zeta family.</text>
</comment>
<feature type="transmembrane region" description="Helical" evidence="14">
    <location>
        <begin position="66"/>
        <end position="89"/>
    </location>
</feature>
<dbReference type="GeneID" id="108741431"/>
<evidence type="ECO:0000256" key="13">
    <source>
        <dbReference type="SAM" id="MobiDB-lite"/>
    </source>
</evidence>
<evidence type="ECO:0000256" key="2">
    <source>
        <dbReference type="ARBA" id="ARBA00004274"/>
    </source>
</evidence>
<name>A0A1W4XG43_AGRPL</name>
<dbReference type="OrthoDB" id="8881719at2759"/>
<keyword evidence="12" id="KW-0206">Cytoskeleton</keyword>
<dbReference type="STRING" id="224129.A0A1W4XG43"/>
<dbReference type="GO" id="GO:0060047">
    <property type="term" value="P:heart contraction"/>
    <property type="evidence" value="ECO:0007669"/>
    <property type="project" value="TreeGrafter"/>
</dbReference>
<evidence type="ECO:0000313" key="16">
    <source>
        <dbReference type="RefSeq" id="XP_018331747.1"/>
    </source>
</evidence>
<dbReference type="FunCoup" id="A0A1W4XG43">
    <property type="interactions" value="13"/>
</dbReference>
<keyword evidence="10" id="KW-1015">Disulfide bond</keyword>
<dbReference type="InterPro" id="IPR006875">
    <property type="entry name" value="Sarcoglycan"/>
</dbReference>
<reference evidence="16" key="1">
    <citation type="submission" date="2025-08" db="UniProtKB">
        <authorList>
            <consortium name="RefSeq"/>
        </authorList>
    </citation>
    <scope>IDENTIFICATION</scope>
    <source>
        <tissue evidence="16">Entire body</tissue>
    </source>
</reference>
<keyword evidence="8 14" id="KW-1133">Transmembrane helix</keyword>
<evidence type="ECO:0000256" key="8">
    <source>
        <dbReference type="ARBA" id="ARBA00022989"/>
    </source>
</evidence>